<dbReference type="AlphaFoldDB" id="A0AAW0CLQ5"/>
<accession>A0AAW0CLQ5</accession>
<organism evidence="1 2">
    <name type="scientific">Favolaschia claudopus</name>
    <dbReference type="NCBI Taxonomy" id="2862362"/>
    <lineage>
        <taxon>Eukaryota</taxon>
        <taxon>Fungi</taxon>
        <taxon>Dikarya</taxon>
        <taxon>Basidiomycota</taxon>
        <taxon>Agaricomycotina</taxon>
        <taxon>Agaricomycetes</taxon>
        <taxon>Agaricomycetidae</taxon>
        <taxon>Agaricales</taxon>
        <taxon>Marasmiineae</taxon>
        <taxon>Mycenaceae</taxon>
        <taxon>Favolaschia</taxon>
    </lineage>
</organism>
<proteinExistence type="predicted"/>
<dbReference type="EMBL" id="JAWWNJ010000016">
    <property type="protein sequence ID" value="KAK7039867.1"/>
    <property type="molecule type" value="Genomic_DNA"/>
</dbReference>
<comment type="caution">
    <text evidence="1">The sequence shown here is derived from an EMBL/GenBank/DDBJ whole genome shotgun (WGS) entry which is preliminary data.</text>
</comment>
<evidence type="ECO:0000313" key="1">
    <source>
        <dbReference type="EMBL" id="KAK7039867.1"/>
    </source>
</evidence>
<protein>
    <submittedName>
        <fullName evidence="1">Uncharacterized protein</fullName>
    </submittedName>
</protein>
<name>A0AAW0CLQ5_9AGAR</name>
<reference evidence="1 2" key="1">
    <citation type="journal article" date="2024" name="J Genomics">
        <title>Draft genome sequencing and assembly of Favolaschia claudopus CIRM-BRFM 2984 isolated from oak limbs.</title>
        <authorList>
            <person name="Navarro D."/>
            <person name="Drula E."/>
            <person name="Chaduli D."/>
            <person name="Cazenave R."/>
            <person name="Ahrendt S."/>
            <person name="Wang J."/>
            <person name="Lipzen A."/>
            <person name="Daum C."/>
            <person name="Barry K."/>
            <person name="Grigoriev I.V."/>
            <person name="Favel A."/>
            <person name="Rosso M.N."/>
            <person name="Martin F."/>
        </authorList>
    </citation>
    <scope>NUCLEOTIDE SEQUENCE [LARGE SCALE GENOMIC DNA]</scope>
    <source>
        <strain evidence="1 2">CIRM-BRFM 2984</strain>
    </source>
</reference>
<keyword evidence="2" id="KW-1185">Reference proteome</keyword>
<gene>
    <name evidence="1" type="ORF">R3P38DRAFT_3349944</name>
</gene>
<dbReference type="Proteomes" id="UP001362999">
    <property type="component" value="Unassembled WGS sequence"/>
</dbReference>
<sequence>MSRPHTNLEGMLATEIDASAVARNIVALISIARVASVASDALAFGVERQDDCSDESGGESRVLSTHRFILLNNELGPFYRIHERISLLFRENTIAWDAIWIRTRRVFQSRLQELNGGKITSLIPHSTRLSIVLTNEPRRNMEKREPADQTRHRTKLVAHNFIPSYHTESMRPGYHKRQAQSMHVKNPMVISQNTAVNPVLQLYPAEWVVGKFSDFRLTVSHTHKAS</sequence>
<evidence type="ECO:0000313" key="2">
    <source>
        <dbReference type="Proteomes" id="UP001362999"/>
    </source>
</evidence>